<gene>
    <name evidence="1" type="ORF">PtoMrB4_06200</name>
</gene>
<dbReference type="KEGG" id="poj:PtoMrB4_06200"/>
<reference evidence="1 2" key="1">
    <citation type="journal article" date="2020" name="Microbiol. Resour. Announc.">
        <title>Complete genome sequence of Pseudomonas otitidis strain MrB4, isolated from Lake Biwa in Japan.</title>
        <authorList>
            <person name="Miyazaki K."/>
            <person name="Hase E."/>
            <person name="Maruya T."/>
        </authorList>
    </citation>
    <scope>NUCLEOTIDE SEQUENCE [LARGE SCALE GENOMIC DNA]</scope>
    <source>
        <strain evidence="1 2">MrB4</strain>
    </source>
</reference>
<dbReference type="AlphaFoldDB" id="A0A679G925"/>
<protein>
    <submittedName>
        <fullName evidence="1">Uncharacterized protein</fullName>
    </submittedName>
</protein>
<proteinExistence type="predicted"/>
<name>A0A679G925_9GAMM</name>
<evidence type="ECO:0000313" key="1">
    <source>
        <dbReference type="EMBL" id="BCA26643.1"/>
    </source>
</evidence>
<dbReference type="Proteomes" id="UP000501237">
    <property type="component" value="Chromosome"/>
</dbReference>
<dbReference type="RefSeq" id="WP_172432496.1">
    <property type="nucleotide sequence ID" value="NZ_AP022642.1"/>
</dbReference>
<sequence length="128" mass="14205">MGAYTTVAGWIELDYSLTTEEIAGCIETTGEDVARLLNDDQKALYRGGWMIQPEAINGSRFVFFGAPIRTAAIPYIRSQVMALSRLVACGDDYTIHPSGHFLLTEDGTHGIPDMEWIIEEGHISERLK</sequence>
<organism evidence="1 2">
    <name type="scientific">Metapseudomonas otitidis</name>
    <dbReference type="NCBI Taxonomy" id="319939"/>
    <lineage>
        <taxon>Bacteria</taxon>
        <taxon>Pseudomonadati</taxon>
        <taxon>Pseudomonadota</taxon>
        <taxon>Gammaproteobacteria</taxon>
        <taxon>Pseudomonadales</taxon>
        <taxon>Pseudomonadaceae</taxon>
        <taxon>Metapseudomonas</taxon>
    </lineage>
</organism>
<dbReference type="GeneID" id="57395831"/>
<evidence type="ECO:0000313" key="2">
    <source>
        <dbReference type="Proteomes" id="UP000501237"/>
    </source>
</evidence>
<dbReference type="EMBL" id="AP022642">
    <property type="protein sequence ID" value="BCA26643.1"/>
    <property type="molecule type" value="Genomic_DNA"/>
</dbReference>
<accession>A0A679G925</accession>